<protein>
    <recommendedName>
        <fullName evidence="5">C2 domain-containing protein</fullName>
    </recommendedName>
</protein>
<evidence type="ECO:0000256" key="4">
    <source>
        <dbReference type="SAM" id="Phobius"/>
    </source>
</evidence>
<evidence type="ECO:0000256" key="2">
    <source>
        <dbReference type="ARBA" id="ARBA00022837"/>
    </source>
</evidence>
<comment type="caution">
    <text evidence="6">The sequence shown here is derived from an EMBL/GenBank/DDBJ whole genome shotgun (WGS) entry which is preliminary data.</text>
</comment>
<dbReference type="EMBL" id="CATQJA010002524">
    <property type="protein sequence ID" value="CAJ0571014.1"/>
    <property type="molecule type" value="Genomic_DNA"/>
</dbReference>
<feature type="domain" description="C2" evidence="5">
    <location>
        <begin position="240"/>
        <end position="361"/>
    </location>
</feature>
<dbReference type="GO" id="GO:0046928">
    <property type="term" value="P:regulation of neurotransmitter secretion"/>
    <property type="evidence" value="ECO:0007669"/>
    <property type="project" value="TreeGrafter"/>
</dbReference>
<sequence length="607" mass="69398">MDVYTPAYLPYVFQTYAGLFSRKCKKVVADDVTPVAEQPRLPSLPQATVPQRRPQSIGIPAEVSLEAGVDYSLHYVTFLVRIRLKEGIGLAVRDASGSSDPYVRFKYKERIVYKSNTIFKNLNPVWDEEFSMLVDDITNPDCDRGEELGQIALSLSIMPQTQEEKEQFLQKSRGGVLSSQEVKAQRLVQIWARSSVMVLVEAKEKHRRPAPGAPDLNTASSRSSARRSTRARQSHLQDRRPQVDRAELRYSHQCLKEVGHLTVKVFRAENLIAKDLGGKSDPFAVLELVSCRHGCPGAPKYKTLSPHWNKLFIFSVRDIHTCLEVTVYDVGRTTEFEFLGPVSIPLVTIRNCAKKWFALKDKKLTNRVRGDILLELDLIWNPIRAAIRTFNPREQKYIQPEHKFKPAQFKARCSFIITVYNFQLHHAPIVILLLFLKGYVYRRIADGLSHGKRWEERGLSAGGNSVDEDDEGELIIPTKQKAEASSSLRDTFFSVQETLQVVQGVLVFINELLQRIKNTFNFTNPWLSWLAVVVLTVATGLLYLVPLRWIIMVWGINKFTKKLRNPHYVDNNELLDYLSRVPSDTEIQQWRELPVEPKKPAKEKTSK</sequence>
<dbReference type="InterPro" id="IPR035892">
    <property type="entry name" value="C2_domain_sf"/>
</dbReference>
<evidence type="ECO:0000313" key="7">
    <source>
        <dbReference type="Proteomes" id="UP001177023"/>
    </source>
</evidence>
<dbReference type="GO" id="GO:0005509">
    <property type="term" value="F:calcium ion binding"/>
    <property type="evidence" value="ECO:0007669"/>
    <property type="project" value="TreeGrafter"/>
</dbReference>
<dbReference type="SMART" id="SM00239">
    <property type="entry name" value="C2"/>
    <property type="match status" value="2"/>
</dbReference>
<keyword evidence="7" id="KW-1185">Reference proteome</keyword>
<keyword evidence="1" id="KW-0479">Metal-binding</keyword>
<reference evidence="6" key="1">
    <citation type="submission" date="2023-06" db="EMBL/GenBank/DDBJ databases">
        <authorList>
            <person name="Delattre M."/>
        </authorList>
    </citation>
    <scope>NUCLEOTIDE SEQUENCE</scope>
    <source>
        <strain evidence="6">AF72</strain>
    </source>
</reference>
<dbReference type="AlphaFoldDB" id="A0AA36G024"/>
<dbReference type="InterPro" id="IPR000008">
    <property type="entry name" value="C2_dom"/>
</dbReference>
<keyword evidence="4" id="KW-1133">Transmembrane helix</keyword>
<dbReference type="GO" id="GO:0030672">
    <property type="term" value="C:synaptic vesicle membrane"/>
    <property type="evidence" value="ECO:0007669"/>
    <property type="project" value="TreeGrafter"/>
</dbReference>
<dbReference type="Gene3D" id="2.60.40.150">
    <property type="entry name" value="C2 domain"/>
    <property type="match status" value="2"/>
</dbReference>
<evidence type="ECO:0000259" key="5">
    <source>
        <dbReference type="PROSITE" id="PS50004"/>
    </source>
</evidence>
<feature type="region of interest" description="Disordered" evidence="3">
    <location>
        <begin position="203"/>
        <end position="243"/>
    </location>
</feature>
<dbReference type="PROSITE" id="PS50004">
    <property type="entry name" value="C2"/>
    <property type="match status" value="2"/>
</dbReference>
<keyword evidence="4" id="KW-0812">Transmembrane</keyword>
<feature type="domain" description="C2" evidence="5">
    <location>
        <begin position="59"/>
        <end position="192"/>
    </location>
</feature>
<evidence type="ECO:0000256" key="3">
    <source>
        <dbReference type="SAM" id="MobiDB-lite"/>
    </source>
</evidence>
<keyword evidence="4" id="KW-0472">Membrane</keyword>
<dbReference type="Pfam" id="PF00168">
    <property type="entry name" value="C2"/>
    <property type="match status" value="2"/>
</dbReference>
<proteinExistence type="predicted"/>
<dbReference type="PANTHER" id="PTHR45911">
    <property type="entry name" value="C2 DOMAIN-CONTAINING PROTEIN"/>
    <property type="match status" value="1"/>
</dbReference>
<feature type="compositionally biased region" description="Basic residues" evidence="3">
    <location>
        <begin position="224"/>
        <end position="233"/>
    </location>
</feature>
<dbReference type="SUPFAM" id="SSF49562">
    <property type="entry name" value="C2 domain (Calcium/lipid-binding domain, CaLB)"/>
    <property type="match status" value="2"/>
</dbReference>
<name>A0AA36G024_9BILA</name>
<gene>
    <name evidence="6" type="ORF">MSPICULIGERA_LOCUS9441</name>
</gene>
<organism evidence="6 7">
    <name type="scientific">Mesorhabditis spiculigera</name>
    <dbReference type="NCBI Taxonomy" id="96644"/>
    <lineage>
        <taxon>Eukaryota</taxon>
        <taxon>Metazoa</taxon>
        <taxon>Ecdysozoa</taxon>
        <taxon>Nematoda</taxon>
        <taxon>Chromadorea</taxon>
        <taxon>Rhabditida</taxon>
        <taxon>Rhabditina</taxon>
        <taxon>Rhabditomorpha</taxon>
        <taxon>Rhabditoidea</taxon>
        <taxon>Rhabditidae</taxon>
        <taxon>Mesorhabditinae</taxon>
        <taxon>Mesorhabditis</taxon>
    </lineage>
</organism>
<keyword evidence="2" id="KW-0106">Calcium</keyword>
<accession>A0AA36G024</accession>
<dbReference type="PANTHER" id="PTHR45911:SF4">
    <property type="entry name" value="MULTIPLE C2 AND TRANSMEMBRANE DOMAIN-CONTAINING PROTEIN"/>
    <property type="match status" value="1"/>
</dbReference>
<dbReference type="Proteomes" id="UP001177023">
    <property type="component" value="Unassembled WGS sequence"/>
</dbReference>
<feature type="non-terminal residue" evidence="6">
    <location>
        <position position="607"/>
    </location>
</feature>
<evidence type="ECO:0000313" key="6">
    <source>
        <dbReference type="EMBL" id="CAJ0571014.1"/>
    </source>
</evidence>
<evidence type="ECO:0000256" key="1">
    <source>
        <dbReference type="ARBA" id="ARBA00022723"/>
    </source>
</evidence>
<feature type="transmembrane region" description="Helical" evidence="4">
    <location>
        <begin position="526"/>
        <end position="554"/>
    </location>
</feature>